<name>A0ABP1RN26_9HEXA</name>
<dbReference type="Gene3D" id="3.40.50.2300">
    <property type="match status" value="1"/>
</dbReference>
<dbReference type="Pfam" id="PF02171">
    <property type="entry name" value="Piwi"/>
    <property type="match status" value="1"/>
</dbReference>
<dbReference type="Proteomes" id="UP001642540">
    <property type="component" value="Unassembled WGS sequence"/>
</dbReference>
<dbReference type="SUPFAM" id="SSF53098">
    <property type="entry name" value="Ribonuclease H-like"/>
    <property type="match status" value="1"/>
</dbReference>
<feature type="domain" description="Piwi" evidence="1">
    <location>
        <begin position="114"/>
        <end position="338"/>
    </location>
</feature>
<reference evidence="2 3" key="1">
    <citation type="submission" date="2024-08" db="EMBL/GenBank/DDBJ databases">
        <authorList>
            <person name="Cucini C."/>
            <person name="Frati F."/>
        </authorList>
    </citation>
    <scope>NUCLEOTIDE SEQUENCE [LARGE SCALE GENOMIC DNA]</scope>
</reference>
<gene>
    <name evidence="2" type="ORF">ODALV1_LOCUS24152</name>
</gene>
<keyword evidence="3" id="KW-1185">Reference proteome</keyword>
<evidence type="ECO:0000313" key="2">
    <source>
        <dbReference type="EMBL" id="CAL8131375.1"/>
    </source>
</evidence>
<evidence type="ECO:0000313" key="3">
    <source>
        <dbReference type="Proteomes" id="UP001642540"/>
    </source>
</evidence>
<protein>
    <recommendedName>
        <fullName evidence="1">Piwi domain-containing protein</fullName>
    </recommendedName>
</protein>
<dbReference type="InterPro" id="IPR036397">
    <property type="entry name" value="RNaseH_sf"/>
</dbReference>
<comment type="caution">
    <text evidence="2">The sequence shown here is derived from an EMBL/GenBank/DDBJ whole genome shotgun (WGS) entry which is preliminary data.</text>
</comment>
<proteinExistence type="predicted"/>
<dbReference type="SMART" id="SM00950">
    <property type="entry name" value="Piwi"/>
    <property type="match status" value="1"/>
</dbReference>
<evidence type="ECO:0000259" key="1">
    <source>
        <dbReference type="PROSITE" id="PS50822"/>
    </source>
</evidence>
<organism evidence="2 3">
    <name type="scientific">Orchesella dallaii</name>
    <dbReference type="NCBI Taxonomy" id="48710"/>
    <lineage>
        <taxon>Eukaryota</taxon>
        <taxon>Metazoa</taxon>
        <taxon>Ecdysozoa</taxon>
        <taxon>Arthropoda</taxon>
        <taxon>Hexapoda</taxon>
        <taxon>Collembola</taxon>
        <taxon>Entomobryomorpha</taxon>
        <taxon>Entomobryoidea</taxon>
        <taxon>Orchesellidae</taxon>
        <taxon>Orchesellinae</taxon>
        <taxon>Orchesella</taxon>
    </lineage>
</organism>
<feature type="non-terminal residue" evidence="2">
    <location>
        <position position="1"/>
    </location>
</feature>
<accession>A0ABP1RN26</accession>
<dbReference type="Gene3D" id="3.30.420.10">
    <property type="entry name" value="Ribonuclease H-like superfamily/Ribonuclease H"/>
    <property type="match status" value="1"/>
</dbReference>
<dbReference type="EMBL" id="CAXLJM020000087">
    <property type="protein sequence ID" value="CAL8131375.1"/>
    <property type="molecule type" value="Genomic_DNA"/>
</dbReference>
<dbReference type="InterPro" id="IPR003165">
    <property type="entry name" value="Piwi"/>
</dbReference>
<dbReference type="PANTHER" id="PTHR22891">
    <property type="entry name" value="EUKARYOTIC TRANSLATION INITIATION FACTOR 2C"/>
    <property type="match status" value="1"/>
</dbReference>
<sequence>NNLIQFQGHVCEPEKILFGGGKCEIPNDRYDWSAAFRDKPMLSSVPLNKWVIIYPGAAMWCVDKIVTYMQRVSKPLHFTIANPLELIKISGDQPHEYVKAIDEVMNKYKGNVQLLFVILPRQVVEAYSAIKKRASLEFGVPSQCFVAKTAQNDKRLMSVCTKLVVQMNAKLGGVPWKVAIPPKDLMVVGFDAHHTKKTTGRSIGAMVASTSETHGKYFSTSSSLSTRTDLSENVCADFTKCLHAWKRINGQLPDKIIFYRDGVGQGQLVHVFETELSNIKAAIHGIYQGAERAMPKFMFIVVTKRLNTRIFKLETKGQGHVNPSPGTVVDDVITYPER</sequence>
<dbReference type="InterPro" id="IPR012337">
    <property type="entry name" value="RNaseH-like_sf"/>
</dbReference>
<dbReference type="PROSITE" id="PS50822">
    <property type="entry name" value="PIWI"/>
    <property type="match status" value="1"/>
</dbReference>